<evidence type="ECO:0000256" key="16">
    <source>
        <dbReference type="SAM" id="SignalP"/>
    </source>
</evidence>
<feature type="chain" id="PRO_5002169764" description="lytic cellulose monooxygenase (C4-dehydrogenating)" evidence="16">
    <location>
        <begin position="19"/>
        <end position="234"/>
    </location>
</feature>
<dbReference type="InterPro" id="IPR049892">
    <property type="entry name" value="AA9"/>
</dbReference>
<dbReference type="InterPro" id="IPR005103">
    <property type="entry name" value="AA9_LPMO"/>
</dbReference>
<dbReference type="EMBL" id="KN840677">
    <property type="protein sequence ID" value="KIP02420.1"/>
    <property type="molecule type" value="Genomic_DNA"/>
</dbReference>
<proteinExistence type="inferred from homology"/>
<gene>
    <name evidence="18" type="primary">PHLGI20470</name>
    <name evidence="18" type="ORF">PHLGIDRAFT_20470</name>
</gene>
<protein>
    <recommendedName>
        <fullName evidence="15">lytic cellulose monooxygenase (C4-dehydrogenating)</fullName>
        <ecNumber evidence="15">1.14.99.56</ecNumber>
    </recommendedName>
</protein>
<dbReference type="Proteomes" id="UP000053257">
    <property type="component" value="Unassembled WGS sequence"/>
</dbReference>
<keyword evidence="19" id="KW-1185">Reference proteome</keyword>
<name>A0A0C3S3I0_PHLG1</name>
<evidence type="ECO:0000256" key="12">
    <source>
        <dbReference type="ARBA" id="ARBA00023326"/>
    </source>
</evidence>
<keyword evidence="5 16" id="KW-0732">Signal</keyword>
<keyword evidence="7" id="KW-0560">Oxidoreductase</keyword>
<evidence type="ECO:0000256" key="9">
    <source>
        <dbReference type="ARBA" id="ARBA00023033"/>
    </source>
</evidence>
<keyword evidence="4" id="KW-0479">Metal-binding</keyword>
<dbReference type="PANTHER" id="PTHR33353:SF10">
    <property type="entry name" value="ENDO-BETA-1,4-GLUCANASE D"/>
    <property type="match status" value="1"/>
</dbReference>
<evidence type="ECO:0000256" key="8">
    <source>
        <dbReference type="ARBA" id="ARBA00023008"/>
    </source>
</evidence>
<dbReference type="Gene3D" id="2.70.50.70">
    <property type="match status" value="1"/>
</dbReference>
<evidence type="ECO:0000256" key="5">
    <source>
        <dbReference type="ARBA" id="ARBA00022729"/>
    </source>
</evidence>
<evidence type="ECO:0000256" key="3">
    <source>
        <dbReference type="ARBA" id="ARBA00022525"/>
    </source>
</evidence>
<feature type="signal peptide" evidence="16">
    <location>
        <begin position="1"/>
        <end position="18"/>
    </location>
</feature>
<evidence type="ECO:0000256" key="2">
    <source>
        <dbReference type="ARBA" id="ARBA00004613"/>
    </source>
</evidence>
<dbReference type="GO" id="GO:0004497">
    <property type="term" value="F:monooxygenase activity"/>
    <property type="evidence" value="ECO:0007669"/>
    <property type="project" value="UniProtKB-KW"/>
</dbReference>
<dbReference type="PANTHER" id="PTHR33353">
    <property type="entry name" value="PUTATIVE (AFU_ORTHOLOGUE AFUA_1G12560)-RELATED"/>
    <property type="match status" value="1"/>
</dbReference>
<evidence type="ECO:0000256" key="10">
    <source>
        <dbReference type="ARBA" id="ARBA00023157"/>
    </source>
</evidence>
<keyword evidence="12" id="KW-0624">Polysaccharide degradation</keyword>
<evidence type="ECO:0000313" key="18">
    <source>
        <dbReference type="EMBL" id="KIP02420.1"/>
    </source>
</evidence>
<comment type="catalytic activity">
    <reaction evidence="14">
        <text>[(1-&gt;4)-beta-D-glucosyl]n+m + reduced acceptor + O2 = 4-dehydro-beta-D-glucosyl-[(1-&gt;4)-beta-D-glucosyl]n-1 + [(1-&gt;4)-beta-D-glucosyl]m + acceptor + H2O.</text>
        <dbReference type="EC" id="1.14.99.56"/>
    </reaction>
</comment>
<reference evidence="18 19" key="1">
    <citation type="journal article" date="2014" name="PLoS Genet.">
        <title>Analysis of the Phlebiopsis gigantea genome, transcriptome and secretome provides insight into its pioneer colonization strategies of wood.</title>
        <authorList>
            <person name="Hori C."/>
            <person name="Ishida T."/>
            <person name="Igarashi K."/>
            <person name="Samejima M."/>
            <person name="Suzuki H."/>
            <person name="Master E."/>
            <person name="Ferreira P."/>
            <person name="Ruiz-Duenas F.J."/>
            <person name="Held B."/>
            <person name="Canessa P."/>
            <person name="Larrondo L.F."/>
            <person name="Schmoll M."/>
            <person name="Druzhinina I.S."/>
            <person name="Kubicek C.P."/>
            <person name="Gaskell J.A."/>
            <person name="Kersten P."/>
            <person name="St John F."/>
            <person name="Glasner J."/>
            <person name="Sabat G."/>
            <person name="Splinter BonDurant S."/>
            <person name="Syed K."/>
            <person name="Yadav J."/>
            <person name="Mgbeahuruike A.C."/>
            <person name="Kovalchuk A."/>
            <person name="Asiegbu F.O."/>
            <person name="Lackner G."/>
            <person name="Hoffmeister D."/>
            <person name="Rencoret J."/>
            <person name="Gutierrez A."/>
            <person name="Sun H."/>
            <person name="Lindquist E."/>
            <person name="Barry K."/>
            <person name="Riley R."/>
            <person name="Grigoriev I.V."/>
            <person name="Henrissat B."/>
            <person name="Kues U."/>
            <person name="Berka R.M."/>
            <person name="Martinez A.T."/>
            <person name="Covert S.F."/>
            <person name="Blanchette R.A."/>
            <person name="Cullen D."/>
        </authorList>
    </citation>
    <scope>NUCLEOTIDE SEQUENCE [LARGE SCALE GENOMIC DNA]</scope>
    <source>
        <strain evidence="18 19">11061_1 CR5-6</strain>
    </source>
</reference>
<accession>A0A0C3S3I0</accession>
<evidence type="ECO:0000256" key="4">
    <source>
        <dbReference type="ARBA" id="ARBA00022723"/>
    </source>
</evidence>
<organism evidence="18 19">
    <name type="scientific">Phlebiopsis gigantea (strain 11061_1 CR5-6)</name>
    <name type="common">White-rot fungus</name>
    <name type="synonym">Peniophora gigantea</name>
    <dbReference type="NCBI Taxonomy" id="745531"/>
    <lineage>
        <taxon>Eukaryota</taxon>
        <taxon>Fungi</taxon>
        <taxon>Dikarya</taxon>
        <taxon>Basidiomycota</taxon>
        <taxon>Agaricomycotina</taxon>
        <taxon>Agaricomycetes</taxon>
        <taxon>Polyporales</taxon>
        <taxon>Phanerochaetaceae</taxon>
        <taxon>Phlebiopsis</taxon>
    </lineage>
</organism>
<comment type="subcellular location">
    <subcellularLocation>
        <location evidence="2">Secreted</location>
    </subcellularLocation>
</comment>
<evidence type="ECO:0000256" key="1">
    <source>
        <dbReference type="ARBA" id="ARBA00001973"/>
    </source>
</evidence>
<keyword evidence="8" id="KW-0186">Copper</keyword>
<dbReference type="GO" id="GO:0030245">
    <property type="term" value="P:cellulose catabolic process"/>
    <property type="evidence" value="ECO:0007669"/>
    <property type="project" value="UniProtKB-KW"/>
</dbReference>
<sequence length="234" mass="25067">MRLSLATLASIAAPLVAAHYTFPDFIANGVASADWVYIRETANHYSNAPVTSVTDPEFRCYELDLVNTAGSTQTMTVSAGSTVGFKESQAVYHPGYLDIYMSPAAPYANFSQAATGATWFKVFEMPPVMVNGQLTFPSENLQSFTFAIPKSLPSGQYLIRVEHIALHAASTYQGAQFYISCAQVNVVNGGSGTPGPLVSIPGVYTGREPGIMLNIYSLPAGYEYPSPGPTVWQG</sequence>
<evidence type="ECO:0000313" key="19">
    <source>
        <dbReference type="Proteomes" id="UP000053257"/>
    </source>
</evidence>
<dbReference type="GO" id="GO:0046872">
    <property type="term" value="F:metal ion binding"/>
    <property type="evidence" value="ECO:0007669"/>
    <property type="project" value="UniProtKB-KW"/>
</dbReference>
<evidence type="ECO:0000259" key="17">
    <source>
        <dbReference type="Pfam" id="PF03443"/>
    </source>
</evidence>
<keyword evidence="18" id="KW-0378">Hydrolase</keyword>
<evidence type="ECO:0000256" key="14">
    <source>
        <dbReference type="ARBA" id="ARBA00045077"/>
    </source>
</evidence>
<dbReference type="STRING" id="745531.A0A0C3S3I0"/>
<dbReference type="GO" id="GO:0005576">
    <property type="term" value="C:extracellular region"/>
    <property type="evidence" value="ECO:0007669"/>
    <property type="project" value="UniProtKB-SubCell"/>
</dbReference>
<dbReference type="HOGENOM" id="CLU_031730_4_2_1"/>
<dbReference type="GO" id="GO:0016787">
    <property type="term" value="F:hydrolase activity"/>
    <property type="evidence" value="ECO:0007669"/>
    <property type="project" value="UniProtKB-KW"/>
</dbReference>
<keyword evidence="3" id="KW-0964">Secreted</keyword>
<dbReference type="OrthoDB" id="3496539at2759"/>
<evidence type="ECO:0000256" key="7">
    <source>
        <dbReference type="ARBA" id="ARBA00023002"/>
    </source>
</evidence>
<dbReference type="EC" id="1.14.99.56" evidence="15"/>
<evidence type="ECO:0000256" key="6">
    <source>
        <dbReference type="ARBA" id="ARBA00023001"/>
    </source>
</evidence>
<dbReference type="Pfam" id="PF03443">
    <property type="entry name" value="AA9"/>
    <property type="match status" value="1"/>
</dbReference>
<dbReference type="CDD" id="cd21175">
    <property type="entry name" value="LPMO_AA9"/>
    <property type="match status" value="1"/>
</dbReference>
<feature type="domain" description="Auxiliary Activity family 9 catalytic" evidence="17">
    <location>
        <begin position="19"/>
        <end position="218"/>
    </location>
</feature>
<comment type="similarity">
    <text evidence="13">Belongs to the polysaccharide monooxygenase AA9 family.</text>
</comment>
<evidence type="ECO:0000256" key="13">
    <source>
        <dbReference type="ARBA" id="ARBA00044502"/>
    </source>
</evidence>
<comment type="cofactor">
    <cofactor evidence="1">
        <name>Cu(2+)</name>
        <dbReference type="ChEBI" id="CHEBI:29036"/>
    </cofactor>
</comment>
<keyword evidence="6" id="KW-0136">Cellulose degradation</keyword>
<keyword evidence="11" id="KW-0119">Carbohydrate metabolism</keyword>
<evidence type="ECO:0000256" key="11">
    <source>
        <dbReference type="ARBA" id="ARBA00023277"/>
    </source>
</evidence>
<evidence type="ECO:0000256" key="15">
    <source>
        <dbReference type="ARBA" id="ARBA00047174"/>
    </source>
</evidence>
<keyword evidence="10" id="KW-1015">Disulfide bond</keyword>
<keyword evidence="9" id="KW-0503">Monooxygenase</keyword>
<dbReference type="AlphaFoldDB" id="A0A0C3S3I0"/>